<dbReference type="PATRIC" id="fig|1227492.4.peg.2743"/>
<dbReference type="EMBL" id="AOIN01000069">
    <property type="protein sequence ID" value="ELY97316.1"/>
    <property type="molecule type" value="Genomic_DNA"/>
</dbReference>
<dbReference type="Proteomes" id="UP000011693">
    <property type="component" value="Unassembled WGS sequence"/>
</dbReference>
<evidence type="ECO:0000313" key="2">
    <source>
        <dbReference type="EMBL" id="ELY97316.1"/>
    </source>
</evidence>
<reference evidence="2 3" key="1">
    <citation type="journal article" date="2014" name="PLoS Genet.">
        <title>Phylogenetically driven sequencing of extremely halophilic archaea reveals strategies for static and dynamic osmo-response.</title>
        <authorList>
            <person name="Becker E.A."/>
            <person name="Seitzer P.M."/>
            <person name="Tritt A."/>
            <person name="Larsen D."/>
            <person name="Krusor M."/>
            <person name="Yao A.I."/>
            <person name="Wu D."/>
            <person name="Madern D."/>
            <person name="Eisen J.A."/>
            <person name="Darling A.E."/>
            <person name="Facciotti M.T."/>
        </authorList>
    </citation>
    <scope>NUCLEOTIDE SEQUENCE [LARGE SCALE GENOMIC DNA]</scope>
    <source>
        <strain evidence="2 3">JCM 10990</strain>
    </source>
</reference>
<feature type="compositionally biased region" description="Basic residues" evidence="1">
    <location>
        <begin position="103"/>
        <end position="112"/>
    </location>
</feature>
<gene>
    <name evidence="2" type="ORF">C482_13820</name>
</gene>
<feature type="compositionally biased region" description="Acidic residues" evidence="1">
    <location>
        <begin position="78"/>
        <end position="95"/>
    </location>
</feature>
<feature type="region of interest" description="Disordered" evidence="1">
    <location>
        <begin position="1"/>
        <end position="127"/>
    </location>
</feature>
<protein>
    <submittedName>
        <fullName evidence="2">Uncharacterized protein</fullName>
    </submittedName>
</protein>
<evidence type="ECO:0000313" key="3">
    <source>
        <dbReference type="Proteomes" id="UP000011693"/>
    </source>
</evidence>
<keyword evidence="3" id="KW-1185">Reference proteome</keyword>
<accession>M0AG01</accession>
<evidence type="ECO:0000256" key="1">
    <source>
        <dbReference type="SAM" id="MobiDB-lite"/>
    </source>
</evidence>
<comment type="caution">
    <text evidence="2">The sequence shown here is derived from an EMBL/GenBank/DDBJ whole genome shotgun (WGS) entry which is preliminary data.</text>
</comment>
<dbReference type="STRING" id="1227492.C482_13820"/>
<proteinExistence type="predicted"/>
<organism evidence="2 3">
    <name type="scientific">Natrialba chahannaoensis JCM 10990</name>
    <dbReference type="NCBI Taxonomy" id="1227492"/>
    <lineage>
        <taxon>Archaea</taxon>
        <taxon>Methanobacteriati</taxon>
        <taxon>Methanobacteriota</taxon>
        <taxon>Stenosarchaea group</taxon>
        <taxon>Halobacteria</taxon>
        <taxon>Halobacteriales</taxon>
        <taxon>Natrialbaceae</taxon>
        <taxon>Natrialba</taxon>
    </lineage>
</organism>
<dbReference type="AlphaFoldDB" id="M0AG01"/>
<sequence>MSDDRVQPDSAGENEPATGDSETDTGDSPPDGTSTDDPFQPSGGPQRVVSEESVDDILNSLGETTNAGIDISGGSDSDTPDDSEDSPSETSDESSSDSSSGVCHRKRHVRSSRVREVCPTQAQPCKT</sequence>
<feature type="compositionally biased region" description="Low complexity" evidence="1">
    <location>
        <begin position="26"/>
        <end position="38"/>
    </location>
</feature>
<dbReference type="RefSeq" id="WP_006168196.1">
    <property type="nucleotide sequence ID" value="NZ_AOIN01000069.1"/>
</dbReference>
<name>M0AG01_9EURY</name>